<dbReference type="EMBL" id="LCNO01000005">
    <property type="protein sequence ID" value="KKU58234.1"/>
    <property type="molecule type" value="Genomic_DNA"/>
</dbReference>
<dbReference type="InterPro" id="IPR050297">
    <property type="entry name" value="LipidA_mod_glycosyltrf_83"/>
</dbReference>
<keyword evidence="6 8" id="KW-1133">Transmembrane helix</keyword>
<evidence type="ECO:0000256" key="4">
    <source>
        <dbReference type="ARBA" id="ARBA00022679"/>
    </source>
</evidence>
<sequence>MSKNFWITSLIILLLAGALRFWNLNSFPIFADEAIYVRWSQVMRAESTLRFLPLSDGKQPLFMWATIPLLKLFSDPLLAGRALSALAGLGSVVGIALVSYFLFSNLRLSLIAGLLAAVIPYFVFFDRMALTDSLLTMFLVWTFVFSYLSFVHKRLDLAMFAGFALGFAWLTKSPAIFAFGLLPLSFLIVKPHPKHLLYLLTTYVIAFGMYNILRLGPEFHMIALRNADYVFPLAEVLAHPLDPFLPHLKDTLLFLAYFLTPLGLLAAVSGVLAGSKSHWQARLVLVAWWLGPTLVQSAVARAFTARYLMFTVPFAVILIAHALEHIGQRTQKHFLSVAAAGLIIVPALIINYLAVTSPESLPLPRIERSGYLEDWTAGYGLRDVARRLRQSAAAGPVLVGSEGFFGTPFDALQLYLNDLPTVRIVGVGVWIDSVPDKLKSALADNQVFLVINSTRFQGDPDQLGLKLISSYPKAVKPDGTQEYLLFFEVKKL</sequence>
<proteinExistence type="predicted"/>
<feature type="transmembrane region" description="Helical" evidence="8">
    <location>
        <begin position="157"/>
        <end position="184"/>
    </location>
</feature>
<dbReference type="STRING" id="1618358.UX80_C0005G0054"/>
<evidence type="ECO:0000313" key="11">
    <source>
        <dbReference type="Proteomes" id="UP000034307"/>
    </source>
</evidence>
<evidence type="ECO:0000256" key="1">
    <source>
        <dbReference type="ARBA" id="ARBA00004651"/>
    </source>
</evidence>
<keyword evidence="3" id="KW-0328">Glycosyltransferase</keyword>
<evidence type="ECO:0000256" key="8">
    <source>
        <dbReference type="SAM" id="Phobius"/>
    </source>
</evidence>
<feature type="transmembrane region" description="Helical" evidence="8">
    <location>
        <begin position="281"/>
        <end position="299"/>
    </location>
</feature>
<feature type="transmembrane region" description="Helical" evidence="8">
    <location>
        <begin position="134"/>
        <end position="151"/>
    </location>
</feature>
<evidence type="ECO:0000313" key="10">
    <source>
        <dbReference type="EMBL" id="KKU58234.1"/>
    </source>
</evidence>
<feature type="transmembrane region" description="Helical" evidence="8">
    <location>
        <begin position="252"/>
        <end position="274"/>
    </location>
</feature>
<feature type="transmembrane region" description="Helical" evidence="8">
    <location>
        <begin position="85"/>
        <end position="102"/>
    </location>
</feature>
<comment type="caution">
    <text evidence="10">The sequence shown here is derived from an EMBL/GenBank/DDBJ whole genome shotgun (WGS) entry which is preliminary data.</text>
</comment>
<evidence type="ECO:0000259" key="9">
    <source>
        <dbReference type="Pfam" id="PF13231"/>
    </source>
</evidence>
<feature type="transmembrane region" description="Helical" evidence="8">
    <location>
        <begin position="108"/>
        <end position="125"/>
    </location>
</feature>
<evidence type="ECO:0000256" key="7">
    <source>
        <dbReference type="ARBA" id="ARBA00023136"/>
    </source>
</evidence>
<evidence type="ECO:0000256" key="5">
    <source>
        <dbReference type="ARBA" id="ARBA00022692"/>
    </source>
</evidence>
<feature type="transmembrane region" description="Helical" evidence="8">
    <location>
        <begin position="305"/>
        <end position="323"/>
    </location>
</feature>
<evidence type="ECO:0000256" key="2">
    <source>
        <dbReference type="ARBA" id="ARBA00022475"/>
    </source>
</evidence>
<dbReference type="GO" id="GO:0005886">
    <property type="term" value="C:plasma membrane"/>
    <property type="evidence" value="ECO:0007669"/>
    <property type="project" value="UniProtKB-SubCell"/>
</dbReference>
<dbReference type="PANTHER" id="PTHR33908">
    <property type="entry name" value="MANNOSYLTRANSFERASE YKCB-RELATED"/>
    <property type="match status" value="1"/>
</dbReference>
<organism evidence="10 11">
    <name type="scientific">Candidatus Amesbacteria bacterium GW2011_GWA2_47_11b</name>
    <dbReference type="NCBI Taxonomy" id="1618358"/>
    <lineage>
        <taxon>Bacteria</taxon>
        <taxon>Candidatus Amesiibacteriota</taxon>
    </lineage>
</organism>
<evidence type="ECO:0000256" key="6">
    <source>
        <dbReference type="ARBA" id="ARBA00022989"/>
    </source>
</evidence>
<keyword evidence="7 8" id="KW-0472">Membrane</keyword>
<keyword evidence="4" id="KW-0808">Transferase</keyword>
<dbReference type="AlphaFoldDB" id="A0A0G1RLN6"/>
<comment type="subcellular location">
    <subcellularLocation>
        <location evidence="1">Cell membrane</location>
        <topology evidence="1">Multi-pass membrane protein</topology>
    </subcellularLocation>
</comment>
<protein>
    <recommendedName>
        <fullName evidence="9">Glycosyltransferase RgtA/B/C/D-like domain-containing protein</fullName>
    </recommendedName>
</protein>
<reference evidence="10 11" key="1">
    <citation type="journal article" date="2015" name="Nature">
        <title>rRNA introns, odd ribosomes, and small enigmatic genomes across a large radiation of phyla.</title>
        <authorList>
            <person name="Brown C.T."/>
            <person name="Hug L.A."/>
            <person name="Thomas B.C."/>
            <person name="Sharon I."/>
            <person name="Castelle C.J."/>
            <person name="Singh A."/>
            <person name="Wilkins M.J."/>
            <person name="Williams K.H."/>
            <person name="Banfield J.F."/>
        </authorList>
    </citation>
    <scope>NUCLEOTIDE SEQUENCE [LARGE SCALE GENOMIC DNA]</scope>
</reference>
<keyword evidence="2" id="KW-1003">Cell membrane</keyword>
<keyword evidence="5 8" id="KW-0812">Transmembrane</keyword>
<name>A0A0G1RLN6_9BACT</name>
<feature type="transmembrane region" description="Helical" evidence="8">
    <location>
        <begin position="335"/>
        <end position="355"/>
    </location>
</feature>
<dbReference type="Proteomes" id="UP000034307">
    <property type="component" value="Unassembled WGS sequence"/>
</dbReference>
<dbReference type="GO" id="GO:0016763">
    <property type="term" value="F:pentosyltransferase activity"/>
    <property type="evidence" value="ECO:0007669"/>
    <property type="project" value="TreeGrafter"/>
</dbReference>
<dbReference type="GO" id="GO:0009103">
    <property type="term" value="P:lipopolysaccharide biosynthetic process"/>
    <property type="evidence" value="ECO:0007669"/>
    <property type="project" value="UniProtKB-ARBA"/>
</dbReference>
<feature type="domain" description="Glycosyltransferase RgtA/B/C/D-like" evidence="9">
    <location>
        <begin position="60"/>
        <end position="203"/>
    </location>
</feature>
<dbReference type="InterPro" id="IPR038731">
    <property type="entry name" value="RgtA/B/C-like"/>
</dbReference>
<evidence type="ECO:0000256" key="3">
    <source>
        <dbReference type="ARBA" id="ARBA00022676"/>
    </source>
</evidence>
<dbReference type="Pfam" id="PF13231">
    <property type="entry name" value="PMT_2"/>
    <property type="match status" value="1"/>
</dbReference>
<accession>A0A0G1RLN6</accession>
<feature type="transmembrane region" description="Helical" evidence="8">
    <location>
        <begin position="196"/>
        <end position="213"/>
    </location>
</feature>
<dbReference type="PANTHER" id="PTHR33908:SF11">
    <property type="entry name" value="MEMBRANE PROTEIN"/>
    <property type="match status" value="1"/>
</dbReference>
<gene>
    <name evidence="10" type="ORF">UX80_C0005G0054</name>
</gene>